<dbReference type="PANTHER" id="PTHR13946">
    <property type="entry name" value="DNA-DIRECTED RNA POLYMERASE I,II,III"/>
    <property type="match status" value="1"/>
</dbReference>
<organism evidence="7">
    <name type="scientific">Vannella robusta</name>
    <dbReference type="NCBI Taxonomy" id="1487602"/>
    <lineage>
        <taxon>Eukaryota</taxon>
        <taxon>Amoebozoa</taxon>
        <taxon>Discosea</taxon>
        <taxon>Flabellinia</taxon>
        <taxon>Vannellidae</taxon>
        <taxon>Vannella</taxon>
    </lineage>
</organism>
<evidence type="ECO:0000259" key="6">
    <source>
        <dbReference type="Pfam" id="PF13656"/>
    </source>
</evidence>
<accession>A0A7S4I7A9</accession>
<dbReference type="InterPro" id="IPR008193">
    <property type="entry name" value="RNA_pol_Rpb11_13-16kDa_CS"/>
</dbReference>
<dbReference type="HAMAP" id="MF_00261">
    <property type="entry name" value="RNApol_arch_Rpo11"/>
    <property type="match status" value="1"/>
</dbReference>
<dbReference type="InterPro" id="IPR036603">
    <property type="entry name" value="RBP11-like"/>
</dbReference>
<evidence type="ECO:0000256" key="4">
    <source>
        <dbReference type="ARBA" id="ARBA00023242"/>
    </source>
</evidence>
<dbReference type="PANTHER" id="PTHR13946:SF16">
    <property type="entry name" value="DNA-DIRECTED RNA POLYMERASE II SUBUNIT RPB11"/>
    <property type="match status" value="1"/>
</dbReference>
<dbReference type="PROSITE" id="PS01154">
    <property type="entry name" value="RNA_POL_L_13KD"/>
    <property type="match status" value="1"/>
</dbReference>
<dbReference type="GO" id="GO:0003677">
    <property type="term" value="F:DNA binding"/>
    <property type="evidence" value="ECO:0007669"/>
    <property type="project" value="InterPro"/>
</dbReference>
<keyword evidence="2" id="KW-0240">DNA-directed RNA polymerase</keyword>
<comment type="subcellular location">
    <subcellularLocation>
        <location evidence="1">Nucleus</location>
    </subcellularLocation>
</comment>
<sequence>MSNAPDLDDYFVLPDGLPKITPADDTRLTNAVDFTIERDGHTIGNILRMQLLRDPTVIFAGYKVPHPLESHVIVKVQTNNDSTPVEAMVRAIKCLVKELDGIATSFKSQVESTHDPHQGYQ</sequence>
<proteinExistence type="inferred from homology"/>
<dbReference type="GO" id="GO:0003899">
    <property type="term" value="F:DNA-directed RNA polymerase activity"/>
    <property type="evidence" value="ECO:0007669"/>
    <property type="project" value="InterPro"/>
</dbReference>
<dbReference type="InterPro" id="IPR037685">
    <property type="entry name" value="RBP11"/>
</dbReference>
<comment type="similarity">
    <text evidence="5">Belongs to the archaeal Rpo11/eukaryotic RPB11/RPC19 RNA polymerase subunit family.</text>
</comment>
<dbReference type="Pfam" id="PF13656">
    <property type="entry name" value="RNA_pol_L_2"/>
    <property type="match status" value="1"/>
</dbReference>
<name>A0A7S4I7A9_9EUKA</name>
<evidence type="ECO:0000256" key="3">
    <source>
        <dbReference type="ARBA" id="ARBA00023163"/>
    </source>
</evidence>
<dbReference type="Gene3D" id="3.30.1360.10">
    <property type="entry name" value="RNA polymerase, RBP11-like subunit"/>
    <property type="match status" value="1"/>
</dbReference>
<feature type="domain" description="DNA-directed RNA polymerase RBP11-like dimerisation" evidence="6">
    <location>
        <begin position="32"/>
        <end position="102"/>
    </location>
</feature>
<dbReference type="EMBL" id="HBKP01012830">
    <property type="protein sequence ID" value="CAE2220825.1"/>
    <property type="molecule type" value="Transcribed_RNA"/>
</dbReference>
<evidence type="ECO:0000313" key="7">
    <source>
        <dbReference type="EMBL" id="CAE2220825.1"/>
    </source>
</evidence>
<keyword evidence="4" id="KW-0539">Nucleus</keyword>
<dbReference type="GO" id="GO:0046983">
    <property type="term" value="F:protein dimerization activity"/>
    <property type="evidence" value="ECO:0007669"/>
    <property type="project" value="InterPro"/>
</dbReference>
<dbReference type="GO" id="GO:0005665">
    <property type="term" value="C:RNA polymerase II, core complex"/>
    <property type="evidence" value="ECO:0007669"/>
    <property type="project" value="InterPro"/>
</dbReference>
<dbReference type="InterPro" id="IPR009025">
    <property type="entry name" value="RBP11-like_dimer"/>
</dbReference>
<evidence type="ECO:0000256" key="5">
    <source>
        <dbReference type="ARBA" id="ARBA00025751"/>
    </source>
</evidence>
<evidence type="ECO:0000256" key="1">
    <source>
        <dbReference type="ARBA" id="ARBA00004123"/>
    </source>
</evidence>
<dbReference type="CDD" id="cd06926">
    <property type="entry name" value="RNAP_II_RPB11"/>
    <property type="match status" value="1"/>
</dbReference>
<dbReference type="AlphaFoldDB" id="A0A7S4I7A9"/>
<dbReference type="SUPFAM" id="SSF55257">
    <property type="entry name" value="RBP11-like subunits of RNA polymerase"/>
    <property type="match status" value="1"/>
</dbReference>
<gene>
    <name evidence="7" type="ORF">VSP0166_LOCUS9040</name>
</gene>
<protein>
    <recommendedName>
        <fullName evidence="6">DNA-directed RNA polymerase RBP11-like dimerisation domain-containing protein</fullName>
    </recommendedName>
</protein>
<reference evidence="7" key="1">
    <citation type="submission" date="2021-01" db="EMBL/GenBank/DDBJ databases">
        <authorList>
            <person name="Corre E."/>
            <person name="Pelletier E."/>
            <person name="Niang G."/>
            <person name="Scheremetjew M."/>
            <person name="Finn R."/>
            <person name="Kale V."/>
            <person name="Holt S."/>
            <person name="Cochrane G."/>
            <person name="Meng A."/>
            <person name="Brown T."/>
            <person name="Cohen L."/>
        </authorList>
    </citation>
    <scope>NUCLEOTIDE SEQUENCE</scope>
    <source>
        <strain evidence="7">DIVA3 518/3/11/1/6</strain>
    </source>
</reference>
<dbReference type="InterPro" id="IPR022905">
    <property type="entry name" value="Rpo11-like"/>
</dbReference>
<keyword evidence="3" id="KW-0804">Transcription</keyword>
<dbReference type="GO" id="GO:0006366">
    <property type="term" value="P:transcription by RNA polymerase II"/>
    <property type="evidence" value="ECO:0007669"/>
    <property type="project" value="InterPro"/>
</dbReference>
<evidence type="ECO:0000256" key="2">
    <source>
        <dbReference type="ARBA" id="ARBA00022478"/>
    </source>
</evidence>